<accession>A0A1W6W9Z5</accession>
<proteinExistence type="predicted"/>
<sequence length="186" mass="21359">MKMVFVDAENVGLKELEKLRASAIDKVFVFSKSEAIKQCCEKNLFLYLSDYPNGQNQADFYIVAYLSRILTMLDKKQLGTVSFELYSNDESLISAYEFQCSQMGALFRVVRTKEETVVPIKQQKKQLSQSPEEKIYQALKVPTALDPSFQETLGLSRQVFTRAVNVLSTTNKIQRSTENKKKWVRC</sequence>
<evidence type="ECO:0008006" key="2">
    <source>
        <dbReference type="Google" id="ProtNLM"/>
    </source>
</evidence>
<gene>
    <name evidence="1" type="ORF">K05K4_19230</name>
</gene>
<organism evidence="1">
    <name type="scientific">Vibrio alginolyticus</name>
    <dbReference type="NCBI Taxonomy" id="663"/>
    <lineage>
        <taxon>Bacteria</taxon>
        <taxon>Pseudomonadati</taxon>
        <taxon>Pseudomonadota</taxon>
        <taxon>Gammaproteobacteria</taxon>
        <taxon>Vibrionales</taxon>
        <taxon>Vibrionaceae</taxon>
        <taxon>Vibrio</taxon>
    </lineage>
</organism>
<evidence type="ECO:0000313" key="1">
    <source>
        <dbReference type="EMBL" id="ARP18757.1"/>
    </source>
</evidence>
<name>A0A1W6W9Z5_VIBAL</name>
<protein>
    <recommendedName>
        <fullName evidence="2">PIN-like domain-containing protein</fullName>
    </recommendedName>
</protein>
<dbReference type="AlphaFoldDB" id="A0A1W6W9Z5"/>
<dbReference type="EMBL" id="CP017902">
    <property type="protein sequence ID" value="ARP18757.1"/>
    <property type="molecule type" value="Genomic_DNA"/>
</dbReference>
<dbReference type="RefSeq" id="WP_086046883.1">
    <property type="nucleotide sequence ID" value="NZ_CP017889.1"/>
</dbReference>
<reference evidence="1" key="1">
    <citation type="submission" date="2016-10" db="EMBL/GenBank/DDBJ databases">
        <title>The High Quality Genome of Vibrio alginolyticus K01M1.</title>
        <authorList>
            <person name="Wendling C."/>
            <person name="Chibani C.M."/>
            <person name="Hertel R."/>
            <person name="Sproer C."/>
            <person name="Bunk B."/>
            <person name="Overmann J."/>
            <person name="Roth O."/>
            <person name="Liesegang H."/>
        </authorList>
    </citation>
    <scope>NUCLEOTIDE SEQUENCE</scope>
    <source>
        <strain evidence="1">K05K4</strain>
    </source>
</reference>